<keyword evidence="1" id="KW-0233">DNA recombination</keyword>
<dbReference type="EMBL" id="MSDW01000001">
    <property type="protein sequence ID" value="OKY78506.1"/>
    <property type="molecule type" value="Genomic_DNA"/>
</dbReference>
<dbReference type="GO" id="GO:0015074">
    <property type="term" value="P:DNA integration"/>
    <property type="evidence" value="ECO:0007669"/>
    <property type="project" value="InterPro"/>
</dbReference>
<dbReference type="Proteomes" id="UP000185744">
    <property type="component" value="Unassembled WGS sequence"/>
</dbReference>
<proteinExistence type="predicted"/>
<dbReference type="InParanoid" id="A0A1Q6DVY4"/>
<gene>
    <name evidence="3" type="ORF">BTN85_0997</name>
</gene>
<evidence type="ECO:0000313" key="4">
    <source>
        <dbReference type="Proteomes" id="UP000185744"/>
    </source>
</evidence>
<sequence length="157" mass="18167">MVKKCKNSRDKAILIALYDGGFRVGEFLNIKIGHLEHMDKAISVVVHGKTGSRNVLMPIAEPYLNRWLENHPDPRNENYLWVNISNRNYGDPLSYQSLRKMLKKMKDEANLGCKVNPHALRKASATYYAQHLNKVQLCDRYGWVYGSDMPRVYIKKS</sequence>
<dbReference type="PROSITE" id="PS51898">
    <property type="entry name" value="TYR_RECOMBINASE"/>
    <property type="match status" value="1"/>
</dbReference>
<evidence type="ECO:0000313" key="3">
    <source>
        <dbReference type="EMBL" id="OKY78506.1"/>
    </source>
</evidence>
<evidence type="ECO:0000259" key="2">
    <source>
        <dbReference type="PROSITE" id="PS51898"/>
    </source>
</evidence>
<dbReference type="Pfam" id="PF00589">
    <property type="entry name" value="Phage_integrase"/>
    <property type="match status" value="1"/>
</dbReference>
<dbReference type="InterPro" id="IPR002104">
    <property type="entry name" value="Integrase_catalytic"/>
</dbReference>
<organism evidence="3 4">
    <name type="scientific">Methanohalarchaeum thermophilum</name>
    <dbReference type="NCBI Taxonomy" id="1903181"/>
    <lineage>
        <taxon>Archaea</taxon>
        <taxon>Methanobacteriati</taxon>
        <taxon>Methanobacteriota</taxon>
        <taxon>Methanonatronarchaeia</taxon>
        <taxon>Methanonatronarchaeales</taxon>
        <taxon>Methanonatronarchaeaceae</taxon>
        <taxon>Candidatus Methanohalarchaeum</taxon>
    </lineage>
</organism>
<dbReference type="InterPro" id="IPR011010">
    <property type="entry name" value="DNA_brk_join_enz"/>
</dbReference>
<dbReference type="Gene3D" id="1.10.443.10">
    <property type="entry name" value="Intergrase catalytic core"/>
    <property type="match status" value="1"/>
</dbReference>
<keyword evidence="4" id="KW-1185">Reference proteome</keyword>
<dbReference type="GO" id="GO:0006310">
    <property type="term" value="P:DNA recombination"/>
    <property type="evidence" value="ECO:0007669"/>
    <property type="project" value="UniProtKB-KW"/>
</dbReference>
<dbReference type="STRING" id="1903181.BTN85_0997"/>
<protein>
    <submittedName>
        <fullName evidence="3">XerD/XerC family integrase</fullName>
    </submittedName>
</protein>
<feature type="domain" description="Tyr recombinase" evidence="2">
    <location>
        <begin position="1"/>
        <end position="157"/>
    </location>
</feature>
<name>A0A1Q6DVY4_METT1</name>
<evidence type="ECO:0000256" key="1">
    <source>
        <dbReference type="ARBA" id="ARBA00023172"/>
    </source>
</evidence>
<accession>A0A1Q6DVY4</accession>
<dbReference type="GO" id="GO:0003677">
    <property type="term" value="F:DNA binding"/>
    <property type="evidence" value="ECO:0007669"/>
    <property type="project" value="InterPro"/>
</dbReference>
<dbReference type="AlphaFoldDB" id="A0A1Q6DVY4"/>
<comment type="caution">
    <text evidence="3">The sequence shown here is derived from an EMBL/GenBank/DDBJ whole genome shotgun (WGS) entry which is preliminary data.</text>
</comment>
<reference evidence="3" key="1">
    <citation type="submission" date="2016-12" db="EMBL/GenBank/DDBJ databases">
        <title>Discovery of methanogenic haloarchaea.</title>
        <authorList>
            <person name="Sorokin D.Y."/>
            <person name="Makarova K.S."/>
            <person name="Abbas B."/>
            <person name="Ferrer M."/>
            <person name="Golyshin P.N."/>
        </authorList>
    </citation>
    <scope>NUCLEOTIDE SEQUENCE [LARGE SCALE GENOMIC DNA]</scope>
    <source>
        <strain evidence="3">HMET1</strain>
    </source>
</reference>
<dbReference type="SUPFAM" id="SSF56349">
    <property type="entry name" value="DNA breaking-rejoining enzymes"/>
    <property type="match status" value="1"/>
</dbReference>
<dbReference type="InterPro" id="IPR013762">
    <property type="entry name" value="Integrase-like_cat_sf"/>
</dbReference>